<name>A0A381XK47_9ZZZZ</name>
<dbReference type="InterPro" id="IPR038484">
    <property type="entry name" value="MucB/RseB_C_sf"/>
</dbReference>
<evidence type="ECO:0000256" key="1">
    <source>
        <dbReference type="ARBA" id="ARBA00004418"/>
    </source>
</evidence>
<dbReference type="InterPro" id="IPR033436">
    <property type="entry name" value="MucB/RseB_C"/>
</dbReference>
<keyword evidence="3" id="KW-0732">Signal</keyword>
<feature type="domain" description="MucB/RseB C-terminal" evidence="6">
    <location>
        <begin position="226"/>
        <end position="324"/>
    </location>
</feature>
<evidence type="ECO:0000256" key="4">
    <source>
        <dbReference type="ARBA" id="ARBA00022764"/>
    </source>
</evidence>
<comment type="subcellular location">
    <subcellularLocation>
        <location evidence="1">Periplasm</location>
    </subcellularLocation>
</comment>
<sequence length="327" mass="37584">MKRLFLFVLISHVIITVTFVYAENVTPNPKILIDEMSVATNQLNYDGIFIYRHDKQIDTMRIIHKKNHNGDIYERLISLTGNAREIIREKDQVKYFFPENKIAIVEKNRLGQLISSYVPDPIQSISEFYIFDIVGDERVAGLDTWIVNIKPIDKYRYGYQLWIDKKSKLLLKSKLKNFQGVTLEYIMFTQIHILENISDLLLKPSFSGRNFTWINNIINTANYENNSERKWVASWMPGGFSMSEYSKDPMSTSKIPVEHFIYTDGLASISIFVEKLSKQHKKINSGTTNFGGINTYSTLSDGYQITAVGEVPKATVKLIADSVQSSH</sequence>
<dbReference type="GO" id="GO:0045152">
    <property type="term" value="F:antisigma factor binding"/>
    <property type="evidence" value="ECO:0007669"/>
    <property type="project" value="TreeGrafter"/>
</dbReference>
<dbReference type="InterPro" id="IPR033434">
    <property type="entry name" value="MucB/RseB_N"/>
</dbReference>
<keyword evidence="4" id="KW-0574">Periplasm</keyword>
<protein>
    <recommendedName>
        <fullName evidence="8">MucB/RseB N-terminal domain-containing protein</fullName>
    </recommendedName>
</protein>
<evidence type="ECO:0000259" key="6">
    <source>
        <dbReference type="Pfam" id="PF17188"/>
    </source>
</evidence>
<comment type="similarity">
    <text evidence="2">Belongs to the RseB family.</text>
</comment>
<dbReference type="GO" id="GO:0032885">
    <property type="term" value="P:regulation of polysaccharide biosynthetic process"/>
    <property type="evidence" value="ECO:0007669"/>
    <property type="project" value="TreeGrafter"/>
</dbReference>
<evidence type="ECO:0008006" key="8">
    <source>
        <dbReference type="Google" id="ProtNLM"/>
    </source>
</evidence>
<dbReference type="Gene3D" id="2.50.20.10">
    <property type="entry name" value="Lipoprotein localisation LolA/LolB/LppX"/>
    <property type="match status" value="1"/>
</dbReference>
<gene>
    <name evidence="7" type="ORF">METZ01_LOCUS117401</name>
</gene>
<evidence type="ECO:0000259" key="5">
    <source>
        <dbReference type="Pfam" id="PF03888"/>
    </source>
</evidence>
<dbReference type="GO" id="GO:0030288">
    <property type="term" value="C:outer membrane-bounded periplasmic space"/>
    <property type="evidence" value="ECO:0007669"/>
    <property type="project" value="TreeGrafter"/>
</dbReference>
<dbReference type="PANTHER" id="PTHR38782">
    <property type="match status" value="1"/>
</dbReference>
<dbReference type="InterPro" id="IPR005588">
    <property type="entry name" value="MucB_RseB"/>
</dbReference>
<evidence type="ECO:0000313" key="7">
    <source>
        <dbReference type="EMBL" id="SVA64547.1"/>
    </source>
</evidence>
<dbReference type="Pfam" id="PF03888">
    <property type="entry name" value="MucB_RseB"/>
    <property type="match status" value="1"/>
</dbReference>
<organism evidence="7">
    <name type="scientific">marine metagenome</name>
    <dbReference type="NCBI Taxonomy" id="408172"/>
    <lineage>
        <taxon>unclassified sequences</taxon>
        <taxon>metagenomes</taxon>
        <taxon>ecological metagenomes</taxon>
    </lineage>
</organism>
<dbReference type="Pfam" id="PF17188">
    <property type="entry name" value="MucB_RseB_C"/>
    <property type="match status" value="1"/>
</dbReference>
<accession>A0A381XK47</accession>
<dbReference type="CDD" id="cd16327">
    <property type="entry name" value="RseB"/>
    <property type="match status" value="1"/>
</dbReference>
<proteinExistence type="inferred from homology"/>
<dbReference type="PIRSF" id="PIRSF005427">
    <property type="entry name" value="RseB"/>
    <property type="match status" value="1"/>
</dbReference>
<dbReference type="AlphaFoldDB" id="A0A381XK47"/>
<dbReference type="Gene3D" id="3.30.200.100">
    <property type="entry name" value="MucB/RseB, C-terminal domain"/>
    <property type="match status" value="1"/>
</dbReference>
<dbReference type="EMBL" id="UINC01015305">
    <property type="protein sequence ID" value="SVA64547.1"/>
    <property type="molecule type" value="Genomic_DNA"/>
</dbReference>
<evidence type="ECO:0000256" key="2">
    <source>
        <dbReference type="ARBA" id="ARBA00008150"/>
    </source>
</evidence>
<reference evidence="7" key="1">
    <citation type="submission" date="2018-05" db="EMBL/GenBank/DDBJ databases">
        <authorList>
            <person name="Lanie J.A."/>
            <person name="Ng W.-L."/>
            <person name="Kazmierczak K.M."/>
            <person name="Andrzejewski T.M."/>
            <person name="Davidsen T.M."/>
            <person name="Wayne K.J."/>
            <person name="Tettelin H."/>
            <person name="Glass J.I."/>
            <person name="Rusch D."/>
            <person name="Podicherti R."/>
            <person name="Tsui H.-C.T."/>
            <person name="Winkler M.E."/>
        </authorList>
    </citation>
    <scope>NUCLEOTIDE SEQUENCE</scope>
</reference>
<feature type="domain" description="MucB/RseB N-terminal" evidence="5">
    <location>
        <begin position="32"/>
        <end position="204"/>
    </location>
</feature>
<dbReference type="PANTHER" id="PTHR38782:SF1">
    <property type="entry name" value="SIGMA-E FACTOR REGULATORY PROTEIN RSEB"/>
    <property type="match status" value="1"/>
</dbReference>
<evidence type="ECO:0000256" key="3">
    <source>
        <dbReference type="ARBA" id="ARBA00022729"/>
    </source>
</evidence>